<dbReference type="SUPFAM" id="SSF53474">
    <property type="entry name" value="alpha/beta-Hydrolases"/>
    <property type="match status" value="1"/>
</dbReference>
<dbReference type="OrthoDB" id="5729753at2"/>
<feature type="domain" description="AB hydrolase-1" evidence="1">
    <location>
        <begin position="7"/>
        <end position="248"/>
    </location>
</feature>
<dbReference type="Gene3D" id="3.40.50.1820">
    <property type="entry name" value="alpha/beta hydrolase"/>
    <property type="match status" value="1"/>
</dbReference>
<accession>A0A0B4XNJ3</accession>
<dbReference type="HOGENOM" id="CLU_020336_22_0_6"/>
<reference evidence="2 3" key="1">
    <citation type="journal article" date="2012" name="J. Bacteriol.">
        <title>Genome sequence of an alkane-degrading bacterium, Alcanivorax pacificus type strain W11-5, isolated from deep sea sediment.</title>
        <authorList>
            <person name="Lai Q."/>
            <person name="Shao Z."/>
        </authorList>
    </citation>
    <scope>NUCLEOTIDE SEQUENCE [LARGE SCALE GENOMIC DNA]</scope>
    <source>
        <strain evidence="2 3">W11-5</strain>
    </source>
</reference>
<gene>
    <name evidence="2" type="ORF">S7S_08085</name>
</gene>
<keyword evidence="3" id="KW-1185">Reference proteome</keyword>
<dbReference type="InterPro" id="IPR050228">
    <property type="entry name" value="Carboxylesterase_BioH"/>
</dbReference>
<sequence>MTVRPTLVFSHANGFPGGSYRTFLAPFAEHFDVHPLDRLGHDPAYPVDAGWESLSRQLEDFMAPLPKPLVGMGHSMGGVLTFLVAHRRPEWFRALVMLDPPLVNGWQGVLFNLARRLGQTDRITPAGLSQGRRAHWPDRDAVDSYFGRRGFFNRFDSRCLADYLDAGLEKDAGGWRLRYAPAVEVDVFRTTPGNTGRLAPLRGVPGLMVSGAESEPMFRHCALRHVRRHGMVYRLAPGGHMFPLEQPATASAIILEALLPMLEGTTDANTGGAAD</sequence>
<dbReference type="EMBL" id="CP004387">
    <property type="protein sequence ID" value="AJD48033.1"/>
    <property type="molecule type" value="Genomic_DNA"/>
</dbReference>
<dbReference type="Pfam" id="PF12697">
    <property type="entry name" value="Abhydrolase_6"/>
    <property type="match status" value="1"/>
</dbReference>
<organism evidence="2 3">
    <name type="scientific">Isoalcanivorax pacificus W11-5</name>
    <dbReference type="NCBI Taxonomy" id="391936"/>
    <lineage>
        <taxon>Bacteria</taxon>
        <taxon>Pseudomonadati</taxon>
        <taxon>Pseudomonadota</taxon>
        <taxon>Gammaproteobacteria</taxon>
        <taxon>Oceanospirillales</taxon>
        <taxon>Alcanivoracaceae</taxon>
        <taxon>Isoalcanivorax</taxon>
    </lineage>
</organism>
<dbReference type="InterPro" id="IPR029058">
    <property type="entry name" value="AB_hydrolase_fold"/>
</dbReference>
<dbReference type="PANTHER" id="PTHR43194:SF2">
    <property type="entry name" value="PEROXISOMAL MEMBRANE PROTEIN LPX1"/>
    <property type="match status" value="1"/>
</dbReference>
<evidence type="ECO:0000313" key="2">
    <source>
        <dbReference type="EMBL" id="AJD48033.1"/>
    </source>
</evidence>
<dbReference type="InterPro" id="IPR000073">
    <property type="entry name" value="AB_hydrolase_1"/>
</dbReference>
<dbReference type="STRING" id="391936.S7S_08085"/>
<dbReference type="KEGG" id="apac:S7S_08085"/>
<evidence type="ECO:0000313" key="3">
    <source>
        <dbReference type="Proteomes" id="UP000006764"/>
    </source>
</evidence>
<dbReference type="RefSeq" id="WP_008735876.1">
    <property type="nucleotide sequence ID" value="NZ_CP004387.1"/>
</dbReference>
<proteinExistence type="predicted"/>
<dbReference type="AlphaFoldDB" id="A0A0B4XNJ3"/>
<dbReference type="Proteomes" id="UP000006764">
    <property type="component" value="Chromosome"/>
</dbReference>
<protein>
    <recommendedName>
        <fullName evidence="1">AB hydrolase-1 domain-containing protein</fullName>
    </recommendedName>
</protein>
<name>A0A0B4XNJ3_9GAMM</name>
<evidence type="ECO:0000259" key="1">
    <source>
        <dbReference type="Pfam" id="PF12697"/>
    </source>
</evidence>
<dbReference type="PANTHER" id="PTHR43194">
    <property type="entry name" value="HYDROLASE ALPHA/BETA FOLD FAMILY"/>
    <property type="match status" value="1"/>
</dbReference>